<dbReference type="SUPFAM" id="SSF56726">
    <property type="entry name" value="DNA topoisomerase IV, alpha subunit"/>
    <property type="match status" value="1"/>
</dbReference>
<dbReference type="OMA" id="YICTMAN"/>
<keyword evidence="6" id="KW-0460">Magnesium</keyword>
<dbReference type="GO" id="GO:0007131">
    <property type="term" value="P:reciprocal meiotic recombination"/>
    <property type="evidence" value="ECO:0007669"/>
    <property type="project" value="TreeGrafter"/>
</dbReference>
<dbReference type="InterPro" id="IPR036078">
    <property type="entry name" value="Spo11/TopoVI_A_sf"/>
</dbReference>
<dbReference type="GO" id="GO:0000706">
    <property type="term" value="P:meiotic DNA double-strand break processing"/>
    <property type="evidence" value="ECO:0007669"/>
    <property type="project" value="TreeGrafter"/>
</dbReference>
<dbReference type="OrthoDB" id="5377392at2759"/>
<dbReference type="PROSITE" id="PS52041">
    <property type="entry name" value="TOPO_IIB"/>
    <property type="match status" value="1"/>
</dbReference>
<feature type="domain" description="Spo11/DNA topoisomerase VI subunit A N-terminal" evidence="11">
    <location>
        <begin position="99"/>
        <end position="160"/>
    </location>
</feature>
<evidence type="ECO:0000256" key="10">
    <source>
        <dbReference type="PROSITE-ProRule" id="PRU01385"/>
    </source>
</evidence>
<evidence type="ECO:0000256" key="6">
    <source>
        <dbReference type="ARBA" id="ARBA00022842"/>
    </source>
</evidence>
<dbReference type="Pfam" id="PF04406">
    <property type="entry name" value="TP6A_N"/>
    <property type="match status" value="1"/>
</dbReference>
<dbReference type="Pfam" id="PF21180">
    <property type="entry name" value="TOP6A-Spo11_Toprim"/>
    <property type="match status" value="1"/>
</dbReference>
<dbReference type="GO" id="GO:0042138">
    <property type="term" value="P:meiotic DNA double-strand break formation"/>
    <property type="evidence" value="ECO:0007669"/>
    <property type="project" value="EnsemblFungi"/>
</dbReference>
<dbReference type="GO" id="GO:0003918">
    <property type="term" value="F:DNA topoisomerase type II (double strand cut, ATP-hydrolyzing) activity"/>
    <property type="evidence" value="ECO:0007669"/>
    <property type="project" value="UniProtKB-UniRule"/>
</dbReference>
<dbReference type="GO" id="GO:0003682">
    <property type="term" value="F:chromatin binding"/>
    <property type="evidence" value="ECO:0007669"/>
    <property type="project" value="EnsemblFungi"/>
</dbReference>
<evidence type="ECO:0000256" key="4">
    <source>
        <dbReference type="ARBA" id="ARBA00012895"/>
    </source>
</evidence>
<proteinExistence type="inferred from homology"/>
<dbReference type="PANTHER" id="PTHR10848:SF0">
    <property type="entry name" value="MEIOTIC RECOMBINATION PROTEIN SPO11"/>
    <property type="match status" value="1"/>
</dbReference>
<dbReference type="GO" id="GO:0045027">
    <property type="term" value="F:DNA end binding"/>
    <property type="evidence" value="ECO:0007669"/>
    <property type="project" value="EnsemblFungi"/>
</dbReference>
<evidence type="ECO:0000313" key="13">
    <source>
        <dbReference type="EMBL" id="CCH58275.1"/>
    </source>
</evidence>
<gene>
    <name evidence="13" type="primary">TBLA0A04820</name>
    <name evidence="13" type="ORF">TBLA_0A04820</name>
</gene>
<keyword evidence="8 10" id="KW-0238">DNA-binding</keyword>
<name>I2GVX3_HENB6</name>
<dbReference type="PANTHER" id="PTHR10848">
    <property type="entry name" value="MEIOTIC RECOMBINATION PROTEIN SPO11"/>
    <property type="match status" value="1"/>
</dbReference>
<feature type="domain" description="Topoisomerase 6 subunit A/Spo11 TOPRIM" evidence="12">
    <location>
        <begin position="213"/>
        <end position="381"/>
    </location>
</feature>
<comment type="catalytic activity">
    <reaction evidence="1 10">
        <text>ATP-dependent breakage, passage and rejoining of double-stranded DNA.</text>
        <dbReference type="EC" id="5.6.2.2"/>
    </reaction>
</comment>
<evidence type="ECO:0000256" key="8">
    <source>
        <dbReference type="ARBA" id="ARBA00023125"/>
    </source>
</evidence>
<dbReference type="GO" id="GO:0035861">
    <property type="term" value="C:site of double-strand break"/>
    <property type="evidence" value="ECO:0007669"/>
    <property type="project" value="EnsemblFungi"/>
</dbReference>
<dbReference type="RefSeq" id="XP_004177794.1">
    <property type="nucleotide sequence ID" value="XM_004177746.1"/>
</dbReference>
<dbReference type="GeneID" id="14492699"/>
<evidence type="ECO:0000256" key="5">
    <source>
        <dbReference type="ARBA" id="ARBA00022723"/>
    </source>
</evidence>
<keyword evidence="5" id="KW-0479">Metal-binding</keyword>
<keyword evidence="7 10" id="KW-0799">Topoisomerase</keyword>
<dbReference type="EC" id="5.6.2.2" evidence="4"/>
<dbReference type="GO" id="GO:0007130">
    <property type="term" value="P:synaptonemal complex assembly"/>
    <property type="evidence" value="ECO:0007669"/>
    <property type="project" value="EnsemblFungi"/>
</dbReference>
<comment type="cofactor">
    <cofactor evidence="2">
        <name>Mg(2+)</name>
        <dbReference type="ChEBI" id="CHEBI:18420"/>
    </cofactor>
</comment>
<dbReference type="KEGG" id="tbl:TBLA_0A04820"/>
<dbReference type="PRINTS" id="PR01550">
    <property type="entry name" value="TOP6AFAMILY"/>
</dbReference>
<dbReference type="FunCoup" id="I2GVX3">
    <property type="interactions" value="854"/>
</dbReference>
<dbReference type="Gene3D" id="3.40.1360.10">
    <property type="match status" value="1"/>
</dbReference>
<evidence type="ECO:0000256" key="2">
    <source>
        <dbReference type="ARBA" id="ARBA00001946"/>
    </source>
</evidence>
<dbReference type="HOGENOM" id="CLU_037229_2_1_1"/>
<evidence type="ECO:0000256" key="3">
    <source>
        <dbReference type="ARBA" id="ARBA00006559"/>
    </source>
</evidence>
<evidence type="ECO:0000259" key="12">
    <source>
        <dbReference type="Pfam" id="PF21180"/>
    </source>
</evidence>
<evidence type="ECO:0000259" key="11">
    <source>
        <dbReference type="Pfam" id="PF04406"/>
    </source>
</evidence>
<dbReference type="InterPro" id="IPR013049">
    <property type="entry name" value="Spo11/TopoVI_A_N"/>
</dbReference>
<evidence type="ECO:0000313" key="14">
    <source>
        <dbReference type="Proteomes" id="UP000002866"/>
    </source>
</evidence>
<dbReference type="EMBL" id="HE806316">
    <property type="protein sequence ID" value="CCH58275.1"/>
    <property type="molecule type" value="Genomic_DNA"/>
</dbReference>
<comment type="similarity">
    <text evidence="3 10">Belongs to the TOP6A family.</text>
</comment>
<dbReference type="CDD" id="cd00223">
    <property type="entry name" value="TOPRIM_TopoIIB_SPO"/>
    <property type="match status" value="1"/>
</dbReference>
<dbReference type="Proteomes" id="UP000002866">
    <property type="component" value="Chromosome 1"/>
</dbReference>
<dbReference type="STRING" id="1071380.I2GVX3"/>
<evidence type="ECO:0000256" key="1">
    <source>
        <dbReference type="ARBA" id="ARBA00000185"/>
    </source>
</evidence>
<evidence type="ECO:0000256" key="7">
    <source>
        <dbReference type="ARBA" id="ARBA00023029"/>
    </source>
</evidence>
<sequence>MDWTLDELIEKYPRKHELQSFFKSNTREVLFCQNKEFSEVPNKLLDNIENPLTLAATALQHHHISVMFTFYNNGNKININFPPTGQFWESLTILMNMNRLSVLLSLLRTIYKRLSINRISTIRDVFYDNKEIYRTQRSVENGLEIIQKTFSLPSKDMLNIVAAQKGLCFSPVFIEVSTSGKTEQMNDLSTQLIPYMNSKSSVKLNTAEKIKRIVVLEKEAVFNSLGKYIQERKIQDTIIITGKGYPDTLTRTFLEVLQRSNASYEQISWTILTDADPHGIDIACKYLTSSSSSIDVATQKLSYRGIFITHLIISKFKDTSNSIQFLPLSALDSIVAMNLLAKLVDDSSSKEVIHYSKRNLVRELQVQLFFQKKAEMNGMTPSDIMQL</sequence>
<feature type="active site" description="O-(5'-phospho-DNA)-tyrosine intermediate" evidence="10">
    <location>
        <position position="127"/>
    </location>
</feature>
<organism evidence="13 14">
    <name type="scientific">Henningerozyma blattae (strain ATCC 34711 / CBS 6284 / DSM 70876 / NBRC 10599 / NRRL Y-10934 / UCD 77-7)</name>
    <name type="common">Yeast</name>
    <name type="synonym">Tetrapisispora blattae</name>
    <dbReference type="NCBI Taxonomy" id="1071380"/>
    <lineage>
        <taxon>Eukaryota</taxon>
        <taxon>Fungi</taxon>
        <taxon>Dikarya</taxon>
        <taxon>Ascomycota</taxon>
        <taxon>Saccharomycotina</taxon>
        <taxon>Saccharomycetes</taxon>
        <taxon>Saccharomycetales</taxon>
        <taxon>Saccharomycetaceae</taxon>
        <taxon>Henningerozyma</taxon>
    </lineage>
</organism>
<dbReference type="InterPro" id="IPR034136">
    <property type="entry name" value="TOPRIM_Topo6A/Spo11"/>
</dbReference>
<accession>I2GVX3</accession>
<reference evidence="13 14" key="1">
    <citation type="journal article" date="2011" name="Proc. Natl. Acad. Sci. U.S.A.">
        <title>Evolutionary erosion of yeast sex chromosomes by mating-type switching accidents.</title>
        <authorList>
            <person name="Gordon J.L."/>
            <person name="Armisen D."/>
            <person name="Proux-Wera E."/>
            <person name="Oheigeartaigh S.S."/>
            <person name="Byrne K.P."/>
            <person name="Wolfe K.H."/>
        </authorList>
    </citation>
    <scope>NUCLEOTIDE SEQUENCE [LARGE SCALE GENOMIC DNA]</scope>
    <source>
        <strain evidence="14">ATCC 34711 / CBS 6284 / DSM 70876 / NBRC 10599 / NRRL Y-10934 / UCD 77-7</strain>
    </source>
</reference>
<dbReference type="AlphaFoldDB" id="I2GVX3"/>
<dbReference type="InParanoid" id="I2GVX3"/>
<protein>
    <recommendedName>
        <fullName evidence="4">DNA topoisomerase (ATP-hydrolyzing)</fullName>
        <ecNumber evidence="4">5.6.2.2</ecNumber>
    </recommendedName>
</protein>
<keyword evidence="9 10" id="KW-0413">Isomerase</keyword>
<dbReference type="InterPro" id="IPR002815">
    <property type="entry name" value="Spo11/TopoVI_A"/>
</dbReference>
<evidence type="ECO:0000256" key="9">
    <source>
        <dbReference type="ARBA" id="ARBA00023235"/>
    </source>
</evidence>
<dbReference type="eggNOG" id="KOG2795">
    <property type="taxonomic scope" value="Eukaryota"/>
</dbReference>
<dbReference type="GO" id="GO:0000794">
    <property type="term" value="C:condensed nuclear chromosome"/>
    <property type="evidence" value="ECO:0007669"/>
    <property type="project" value="EnsemblFungi"/>
</dbReference>
<dbReference type="GO" id="GO:0005524">
    <property type="term" value="F:ATP binding"/>
    <property type="evidence" value="ECO:0007669"/>
    <property type="project" value="InterPro"/>
</dbReference>
<keyword evidence="14" id="KW-1185">Reference proteome</keyword>
<dbReference type="GO" id="GO:0046872">
    <property type="term" value="F:metal ion binding"/>
    <property type="evidence" value="ECO:0007669"/>
    <property type="project" value="UniProtKB-KW"/>
</dbReference>